<dbReference type="PANTHER" id="PTHR12281">
    <property type="entry name" value="RP42 RELATED"/>
    <property type="match status" value="1"/>
</dbReference>
<feature type="domain" description="DCUN1" evidence="3">
    <location>
        <begin position="75"/>
        <end position="271"/>
    </location>
</feature>
<dbReference type="Gene3D" id="1.10.238.10">
    <property type="entry name" value="EF-hand"/>
    <property type="match status" value="1"/>
</dbReference>
<proteinExistence type="predicted"/>
<dbReference type="GO" id="GO:0097602">
    <property type="term" value="F:cullin family protein binding"/>
    <property type="evidence" value="ECO:0007669"/>
    <property type="project" value="TreeGrafter"/>
</dbReference>
<gene>
    <name evidence="4" type="primary">SPOSA6832_01446</name>
</gene>
<evidence type="ECO:0000313" key="5">
    <source>
        <dbReference type="Proteomes" id="UP000243876"/>
    </source>
</evidence>
<dbReference type="AlphaFoldDB" id="A0A0D6EJG7"/>
<feature type="region of interest" description="Disordered" evidence="2">
    <location>
        <begin position="17"/>
        <end position="71"/>
    </location>
</feature>
<keyword evidence="5" id="KW-1185">Reference proteome</keyword>
<protein>
    <recommendedName>
        <fullName evidence="1">Defective in cullin neddylation protein</fullName>
    </recommendedName>
</protein>
<dbReference type="InterPro" id="IPR005176">
    <property type="entry name" value="PONY_dom"/>
</dbReference>
<dbReference type="PROSITE" id="PS51229">
    <property type="entry name" value="DCUN1"/>
    <property type="match status" value="1"/>
</dbReference>
<dbReference type="Gene3D" id="1.10.238.200">
    <property type="entry name" value="Cullin, PONY binding domain"/>
    <property type="match status" value="1"/>
</dbReference>
<name>A0A0D6EJG7_SPOSA</name>
<evidence type="ECO:0000313" key="4">
    <source>
        <dbReference type="EMBL" id="CEQ39888.1"/>
    </source>
</evidence>
<organism evidence="4 5">
    <name type="scientific">Sporidiobolus salmonicolor</name>
    <name type="common">Yeast-like fungus</name>
    <name type="synonym">Sporobolomyces salmonicolor</name>
    <dbReference type="NCBI Taxonomy" id="5005"/>
    <lineage>
        <taxon>Eukaryota</taxon>
        <taxon>Fungi</taxon>
        <taxon>Dikarya</taxon>
        <taxon>Basidiomycota</taxon>
        <taxon>Pucciniomycotina</taxon>
        <taxon>Microbotryomycetes</taxon>
        <taxon>Sporidiobolales</taxon>
        <taxon>Sporidiobolaceae</taxon>
        <taxon>Sporobolomyces</taxon>
    </lineage>
</organism>
<evidence type="ECO:0000256" key="1">
    <source>
        <dbReference type="RuleBase" id="RU410713"/>
    </source>
</evidence>
<dbReference type="GO" id="GO:0031624">
    <property type="term" value="F:ubiquitin conjugating enzyme binding"/>
    <property type="evidence" value="ECO:0007669"/>
    <property type="project" value="TreeGrafter"/>
</dbReference>
<comment type="function">
    <text evidence="1">Neddylation of cullins play an essential role in the regulation of SCF-type complexes activity.</text>
</comment>
<evidence type="ECO:0000256" key="2">
    <source>
        <dbReference type="SAM" id="MobiDB-lite"/>
    </source>
</evidence>
<sequence>MEDDTGDVVIEEQLKKKKALVKASEKEKKPPAKPKARKVSIAAHSPRGSTSTPAEPAPGKTKAKAKPVKPTKSVPFEEALREWFTPFAEEGEPGKMGADGIERLFEEMQISMDGVHAFILAWQVNSKPGTFGTFELADFERRLRPYEIASVDQLKKHLMAVEKTLYGPHSSDAEFRSFHSFLFPYLKAQGLRSLPPEMAIAALSVSIVPKYPLGEQFVEFATAQGDAFKSVSSDVWTQLLAFCQTVQPDLTNWSEGDAWPSTIDAFVEWKKAKDQAVSAA</sequence>
<dbReference type="GO" id="GO:0045116">
    <property type="term" value="P:protein neddylation"/>
    <property type="evidence" value="ECO:0007669"/>
    <property type="project" value="TreeGrafter"/>
</dbReference>
<dbReference type="GO" id="GO:0000151">
    <property type="term" value="C:ubiquitin ligase complex"/>
    <property type="evidence" value="ECO:0007669"/>
    <property type="project" value="TreeGrafter"/>
</dbReference>
<reference evidence="5" key="1">
    <citation type="submission" date="2015-02" db="EMBL/GenBank/DDBJ databases">
        <authorList>
            <person name="Gon?alves P."/>
        </authorList>
    </citation>
    <scope>NUCLEOTIDE SEQUENCE [LARGE SCALE GENOMIC DNA]</scope>
</reference>
<dbReference type="InterPro" id="IPR042460">
    <property type="entry name" value="DCN1-like_PONY"/>
</dbReference>
<dbReference type="GO" id="GO:0032182">
    <property type="term" value="F:ubiquitin-like protein binding"/>
    <property type="evidence" value="ECO:0007669"/>
    <property type="project" value="TreeGrafter"/>
</dbReference>
<evidence type="ECO:0000259" key="3">
    <source>
        <dbReference type="PROSITE" id="PS51229"/>
    </source>
</evidence>
<accession>A0A0D6EJG7</accession>
<dbReference type="Pfam" id="PF03556">
    <property type="entry name" value="Cullin_binding"/>
    <property type="match status" value="1"/>
</dbReference>
<dbReference type="EMBL" id="CENE01000004">
    <property type="protein sequence ID" value="CEQ39888.1"/>
    <property type="molecule type" value="Genomic_DNA"/>
</dbReference>
<dbReference type="InterPro" id="IPR014764">
    <property type="entry name" value="DCN-prot"/>
</dbReference>
<dbReference type="Proteomes" id="UP000243876">
    <property type="component" value="Unassembled WGS sequence"/>
</dbReference>
<dbReference type="OrthoDB" id="27198at2759"/>